<evidence type="ECO:0000313" key="8">
    <source>
        <dbReference type="Proteomes" id="UP000886800"/>
    </source>
</evidence>
<evidence type="ECO:0000256" key="4">
    <source>
        <dbReference type="ARBA" id="ARBA00022723"/>
    </source>
</evidence>
<organism evidence="7 8">
    <name type="scientific">Candidatus Anaerotruncus excrementipullorum</name>
    <dbReference type="NCBI Taxonomy" id="2838465"/>
    <lineage>
        <taxon>Bacteria</taxon>
        <taxon>Bacillati</taxon>
        <taxon>Bacillota</taxon>
        <taxon>Clostridia</taxon>
        <taxon>Eubacteriales</taxon>
        <taxon>Oscillospiraceae</taxon>
        <taxon>Anaerotruncus</taxon>
    </lineage>
</organism>
<sequence>MRADKEQVTRSIKIARGQLDGILRMIEEDRYCVDISNQLLATQALLKRVNQQIIRAHIRGCVREGLHTEEPNPKLEEALQLLEKLI</sequence>
<dbReference type="CDD" id="cd10159">
    <property type="entry name" value="CsoR-like_DUF156_2"/>
    <property type="match status" value="1"/>
</dbReference>
<dbReference type="Pfam" id="PF02583">
    <property type="entry name" value="Trns_repr_metal"/>
    <property type="match status" value="1"/>
</dbReference>
<dbReference type="InterPro" id="IPR003735">
    <property type="entry name" value="Metal_Tscrpt_repr"/>
</dbReference>
<dbReference type="EMBL" id="DXES01000153">
    <property type="protein sequence ID" value="HIX65971.1"/>
    <property type="molecule type" value="Genomic_DNA"/>
</dbReference>
<dbReference type="PANTHER" id="PTHR33677">
    <property type="entry name" value="TRANSCRIPTIONAL REPRESSOR FRMR-RELATED"/>
    <property type="match status" value="1"/>
</dbReference>
<keyword evidence="4" id="KW-0479">Metal-binding</keyword>
<keyword evidence="3" id="KW-0963">Cytoplasm</keyword>
<comment type="subunit">
    <text evidence="2">Homodimer.</text>
</comment>
<protein>
    <recommendedName>
        <fullName evidence="5">Copper-sensing transcriptional repressor CsoR</fullName>
    </recommendedName>
    <alternativeName>
        <fullName evidence="6">Copper-sensitive operon repressor</fullName>
    </alternativeName>
</protein>
<evidence type="ECO:0000256" key="2">
    <source>
        <dbReference type="ARBA" id="ARBA00011738"/>
    </source>
</evidence>
<dbReference type="PANTHER" id="PTHR33677:SF4">
    <property type="entry name" value="COPPER-SENSING TRANSCRIPTIONAL REPRESSOR CSOR"/>
    <property type="match status" value="1"/>
</dbReference>
<proteinExistence type="predicted"/>
<dbReference type="Proteomes" id="UP000886800">
    <property type="component" value="Unassembled WGS sequence"/>
</dbReference>
<evidence type="ECO:0000256" key="1">
    <source>
        <dbReference type="ARBA" id="ARBA00004496"/>
    </source>
</evidence>
<dbReference type="GO" id="GO:0046872">
    <property type="term" value="F:metal ion binding"/>
    <property type="evidence" value="ECO:0007669"/>
    <property type="project" value="UniProtKB-KW"/>
</dbReference>
<evidence type="ECO:0000256" key="6">
    <source>
        <dbReference type="ARBA" id="ARBA00041544"/>
    </source>
</evidence>
<reference evidence="7" key="2">
    <citation type="submission" date="2021-04" db="EMBL/GenBank/DDBJ databases">
        <authorList>
            <person name="Gilroy R."/>
        </authorList>
    </citation>
    <scope>NUCLEOTIDE SEQUENCE</scope>
    <source>
        <strain evidence="7">CHK188-5543</strain>
    </source>
</reference>
<evidence type="ECO:0000256" key="5">
    <source>
        <dbReference type="ARBA" id="ARBA00039938"/>
    </source>
</evidence>
<dbReference type="GO" id="GO:0045892">
    <property type="term" value="P:negative regulation of DNA-templated transcription"/>
    <property type="evidence" value="ECO:0007669"/>
    <property type="project" value="UniProtKB-ARBA"/>
</dbReference>
<comment type="subcellular location">
    <subcellularLocation>
        <location evidence="1">Cytoplasm</location>
    </subcellularLocation>
</comment>
<accession>A0A9D1WSD8</accession>
<dbReference type="InterPro" id="IPR038390">
    <property type="entry name" value="Metal_Tscrpt_repr_sf"/>
</dbReference>
<name>A0A9D1WSD8_9FIRM</name>
<evidence type="ECO:0000256" key="3">
    <source>
        <dbReference type="ARBA" id="ARBA00022490"/>
    </source>
</evidence>
<evidence type="ECO:0000313" key="7">
    <source>
        <dbReference type="EMBL" id="HIX65971.1"/>
    </source>
</evidence>
<reference evidence="7" key="1">
    <citation type="journal article" date="2021" name="PeerJ">
        <title>Extensive microbial diversity within the chicken gut microbiome revealed by metagenomics and culture.</title>
        <authorList>
            <person name="Gilroy R."/>
            <person name="Ravi A."/>
            <person name="Getino M."/>
            <person name="Pursley I."/>
            <person name="Horton D.L."/>
            <person name="Alikhan N.F."/>
            <person name="Baker D."/>
            <person name="Gharbi K."/>
            <person name="Hall N."/>
            <person name="Watson M."/>
            <person name="Adriaenssens E.M."/>
            <person name="Foster-Nyarko E."/>
            <person name="Jarju S."/>
            <person name="Secka A."/>
            <person name="Antonio M."/>
            <person name="Oren A."/>
            <person name="Chaudhuri R.R."/>
            <person name="La Ragione R."/>
            <person name="Hildebrand F."/>
            <person name="Pallen M.J."/>
        </authorList>
    </citation>
    <scope>NUCLEOTIDE SEQUENCE</scope>
    <source>
        <strain evidence="7">CHK188-5543</strain>
    </source>
</reference>
<dbReference type="GO" id="GO:0003677">
    <property type="term" value="F:DNA binding"/>
    <property type="evidence" value="ECO:0007669"/>
    <property type="project" value="InterPro"/>
</dbReference>
<dbReference type="Gene3D" id="1.20.58.1000">
    <property type="entry name" value="Metal-sensitive repressor, helix protomer"/>
    <property type="match status" value="1"/>
</dbReference>
<comment type="caution">
    <text evidence="7">The sequence shown here is derived from an EMBL/GenBank/DDBJ whole genome shotgun (WGS) entry which is preliminary data.</text>
</comment>
<gene>
    <name evidence="7" type="ORF">H9736_06950</name>
</gene>
<dbReference type="GO" id="GO:0005737">
    <property type="term" value="C:cytoplasm"/>
    <property type="evidence" value="ECO:0007669"/>
    <property type="project" value="UniProtKB-SubCell"/>
</dbReference>
<dbReference type="AlphaFoldDB" id="A0A9D1WSD8"/>